<dbReference type="PROSITE" id="PS51755">
    <property type="entry name" value="OMPR_PHOB"/>
    <property type="match status" value="1"/>
</dbReference>
<dbReference type="SMART" id="SM00862">
    <property type="entry name" value="Trans_reg_C"/>
    <property type="match status" value="1"/>
</dbReference>
<proteinExistence type="predicted"/>
<keyword evidence="1 2" id="KW-0238">DNA-binding</keyword>
<dbReference type="SUPFAM" id="SSF48452">
    <property type="entry name" value="TPR-like"/>
    <property type="match status" value="1"/>
</dbReference>
<sequence length="504" mass="54824">MHASLPRKVVLNGFEVDLEGDLVRRPDGGASLMRPQSFAALRYLISNANRLVSKAELHEAVWRGAAVTDDSLVQCIHAIRQALADHDRSLLQTVSRRGYRLNLPEDRATAPGRSSIAVLPFAMAGEVESSFVDGLAEEVITGLSRLPGLFVIARNSSFAYRGQSIDLRRIASELGVRYLLDGSVRRVGRKLRINAHLIDGGSAVEIWAGRFEGTVEDVFELQDELTERLVGVLEPSLRRAEIDRARRKAPGRLDAYDLYLRAVPLVLTNKAGGTDEALRLLQDALALDPGFLPAHGYAAWLHEQRYFRGGLDPADRAAALAHSDVVLGVNADDPQAMSFGAFVRSMLTGDYDAALAVFDRALAINASSALVYGLSAMAAAHCGRDERAVEHARKALRLSPLDDPLRYHPFCALAVAGLFAGRFEEAAAYARLTIQANPAFSVPYAYLAVAHVKLGEPDAAAIAMRGLLDVDPGFTVEGFAKTDRYPRKFLHRLVAALAEVEVAR</sequence>
<dbReference type="Gene3D" id="1.25.40.10">
    <property type="entry name" value="Tetratricopeptide repeat domain"/>
    <property type="match status" value="1"/>
</dbReference>
<evidence type="ECO:0000259" key="3">
    <source>
        <dbReference type="PROSITE" id="PS51755"/>
    </source>
</evidence>
<dbReference type="InterPro" id="IPR011990">
    <property type="entry name" value="TPR-like_helical_dom_sf"/>
</dbReference>
<dbReference type="PANTHER" id="PTHR12558:SF33">
    <property type="entry name" value="BLL7664 PROTEIN"/>
    <property type="match status" value="1"/>
</dbReference>
<reference evidence="4" key="1">
    <citation type="submission" date="2023-02" db="EMBL/GenBank/DDBJ databases">
        <title>Description and genomic characterization of Salipiger bruguierae sp. nov., isolated from the sediment of mangrove plant Bruguiera sexangula.</title>
        <authorList>
            <person name="Long M."/>
        </authorList>
    </citation>
    <scope>NUCLEOTIDE SEQUENCE</scope>
    <source>
        <strain evidence="4">H15</strain>
        <plasmid evidence="4">unnamed2</plasmid>
    </source>
</reference>
<evidence type="ECO:0000256" key="1">
    <source>
        <dbReference type="ARBA" id="ARBA00023125"/>
    </source>
</evidence>
<dbReference type="CDD" id="cd00383">
    <property type="entry name" value="trans_reg_C"/>
    <property type="match status" value="1"/>
</dbReference>
<accession>A0AAU8AQN7</accession>
<dbReference type="AlphaFoldDB" id="A0AAU8AQN7"/>
<feature type="domain" description="OmpR/PhoB-type" evidence="3">
    <location>
        <begin position="6"/>
        <end position="103"/>
    </location>
</feature>
<dbReference type="InterPro" id="IPR001867">
    <property type="entry name" value="OmpR/PhoB-type_DNA-bd"/>
</dbReference>
<organism evidence="4">
    <name type="scientific">Alloyangia sp. H15</name>
    <dbReference type="NCBI Taxonomy" id="3029062"/>
    <lineage>
        <taxon>Bacteria</taxon>
        <taxon>Pseudomonadati</taxon>
        <taxon>Pseudomonadota</taxon>
        <taxon>Alphaproteobacteria</taxon>
        <taxon>Rhodobacterales</taxon>
        <taxon>Roseobacteraceae</taxon>
        <taxon>Alloyangia</taxon>
    </lineage>
</organism>
<keyword evidence="4" id="KW-0614">Plasmid</keyword>
<protein>
    <submittedName>
        <fullName evidence="4">Winged helix-turn-helix domain-containing protein</fullName>
    </submittedName>
</protein>
<dbReference type="GO" id="GO:0000160">
    <property type="term" value="P:phosphorelay signal transduction system"/>
    <property type="evidence" value="ECO:0007669"/>
    <property type="project" value="InterPro"/>
</dbReference>
<dbReference type="EMBL" id="CP123387">
    <property type="protein sequence ID" value="XCC97291.1"/>
    <property type="molecule type" value="Genomic_DNA"/>
</dbReference>
<dbReference type="SUPFAM" id="SSF46894">
    <property type="entry name" value="C-terminal effector domain of the bipartite response regulators"/>
    <property type="match status" value="1"/>
</dbReference>
<dbReference type="RefSeq" id="WP_353476182.1">
    <property type="nucleotide sequence ID" value="NZ_CP123387.1"/>
</dbReference>
<evidence type="ECO:0000256" key="2">
    <source>
        <dbReference type="PROSITE-ProRule" id="PRU01091"/>
    </source>
</evidence>
<evidence type="ECO:0000313" key="4">
    <source>
        <dbReference type="EMBL" id="XCC97291.1"/>
    </source>
</evidence>
<gene>
    <name evidence="4" type="ORF">PVT71_24825</name>
</gene>
<dbReference type="PANTHER" id="PTHR12558">
    <property type="entry name" value="CELL DIVISION CYCLE 16,23,27"/>
    <property type="match status" value="1"/>
</dbReference>
<name>A0AAU8AQN7_9RHOB</name>
<dbReference type="Gene3D" id="1.10.10.10">
    <property type="entry name" value="Winged helix-like DNA-binding domain superfamily/Winged helix DNA-binding domain"/>
    <property type="match status" value="1"/>
</dbReference>
<dbReference type="InterPro" id="IPR016032">
    <property type="entry name" value="Sig_transdc_resp-reg_C-effctor"/>
</dbReference>
<dbReference type="GO" id="GO:0006355">
    <property type="term" value="P:regulation of DNA-templated transcription"/>
    <property type="evidence" value="ECO:0007669"/>
    <property type="project" value="InterPro"/>
</dbReference>
<dbReference type="Pfam" id="PF00486">
    <property type="entry name" value="Trans_reg_C"/>
    <property type="match status" value="1"/>
</dbReference>
<dbReference type="InterPro" id="IPR036388">
    <property type="entry name" value="WH-like_DNA-bd_sf"/>
</dbReference>
<geneLocation type="plasmid" evidence="4">
    <name>unnamed2</name>
</geneLocation>
<dbReference type="GO" id="GO:0003677">
    <property type="term" value="F:DNA binding"/>
    <property type="evidence" value="ECO:0007669"/>
    <property type="project" value="UniProtKB-UniRule"/>
</dbReference>
<feature type="DNA-binding region" description="OmpR/PhoB-type" evidence="2">
    <location>
        <begin position="6"/>
        <end position="103"/>
    </location>
</feature>